<dbReference type="PRINTS" id="PR00368">
    <property type="entry name" value="FADPNR"/>
</dbReference>
<evidence type="ECO:0000256" key="4">
    <source>
        <dbReference type="ARBA" id="ARBA00022630"/>
    </source>
</evidence>
<evidence type="ECO:0000256" key="8">
    <source>
        <dbReference type="ARBA" id="ARBA00023027"/>
    </source>
</evidence>
<dbReference type="PROSITE" id="PS50968">
    <property type="entry name" value="BIOTINYL_LIPOYL"/>
    <property type="match status" value="1"/>
</dbReference>
<evidence type="ECO:0000256" key="6">
    <source>
        <dbReference type="ARBA" id="ARBA00022827"/>
    </source>
</evidence>
<dbReference type="PANTHER" id="PTHR22912:SF160">
    <property type="entry name" value="DIHYDROLIPOYL DEHYDROGENASE"/>
    <property type="match status" value="1"/>
</dbReference>
<evidence type="ECO:0000259" key="14">
    <source>
        <dbReference type="PROSITE" id="PS50968"/>
    </source>
</evidence>
<evidence type="ECO:0000256" key="9">
    <source>
        <dbReference type="ARBA" id="ARBA00023157"/>
    </source>
</evidence>
<evidence type="ECO:0000256" key="2">
    <source>
        <dbReference type="ARBA" id="ARBA00007532"/>
    </source>
</evidence>
<dbReference type="Gene3D" id="3.50.50.60">
    <property type="entry name" value="FAD/NAD(P)-binding domain"/>
    <property type="match status" value="2"/>
</dbReference>
<dbReference type="NCBIfam" id="TIGR01350">
    <property type="entry name" value="lipoamide_DH"/>
    <property type="match status" value="1"/>
</dbReference>
<keyword evidence="10 12" id="KW-0676">Redox-active center</keyword>
<dbReference type="Pfam" id="PF07992">
    <property type="entry name" value="Pyr_redox_2"/>
    <property type="match status" value="1"/>
</dbReference>
<dbReference type="EMBL" id="JAUFPX010000002">
    <property type="protein sequence ID" value="MDN3590126.1"/>
    <property type="molecule type" value="Genomic_DNA"/>
</dbReference>
<organism evidence="15 16">
    <name type="scientific">Methylobacterium adhaesivum</name>
    <dbReference type="NCBI Taxonomy" id="333297"/>
    <lineage>
        <taxon>Bacteria</taxon>
        <taxon>Pseudomonadati</taxon>
        <taxon>Pseudomonadota</taxon>
        <taxon>Alphaproteobacteria</taxon>
        <taxon>Hyphomicrobiales</taxon>
        <taxon>Methylobacteriaceae</taxon>
        <taxon>Methylobacterium</taxon>
    </lineage>
</organism>
<keyword evidence="16" id="KW-1185">Reference proteome</keyword>
<dbReference type="PROSITE" id="PS00189">
    <property type="entry name" value="LIPOYL"/>
    <property type="match status" value="1"/>
</dbReference>
<dbReference type="EC" id="1.8.1.4" evidence="3 12"/>
<keyword evidence="6 12" id="KW-0274">FAD</keyword>
<dbReference type="CDD" id="cd06849">
    <property type="entry name" value="lipoyl_domain"/>
    <property type="match status" value="1"/>
</dbReference>
<dbReference type="InterPro" id="IPR012999">
    <property type="entry name" value="Pyr_OxRdtase_I_AS"/>
</dbReference>
<feature type="region of interest" description="Disordered" evidence="13">
    <location>
        <begin position="83"/>
        <end position="136"/>
    </location>
</feature>
<dbReference type="InterPro" id="IPR011053">
    <property type="entry name" value="Single_hybrid_motif"/>
</dbReference>
<dbReference type="InterPro" id="IPR004099">
    <property type="entry name" value="Pyr_nucl-diS_OxRdtase_dimer"/>
</dbReference>
<dbReference type="Gene3D" id="2.40.50.100">
    <property type="match status" value="1"/>
</dbReference>
<proteinExistence type="inferred from homology"/>
<protein>
    <recommendedName>
        <fullName evidence="3 12">Dihydrolipoyl dehydrogenase</fullName>
        <ecNumber evidence="3 12">1.8.1.4</ecNumber>
    </recommendedName>
</protein>
<dbReference type="SUPFAM" id="SSF51905">
    <property type="entry name" value="FAD/NAD(P)-binding domain"/>
    <property type="match status" value="1"/>
</dbReference>
<evidence type="ECO:0000256" key="3">
    <source>
        <dbReference type="ARBA" id="ARBA00012608"/>
    </source>
</evidence>
<evidence type="ECO:0000256" key="10">
    <source>
        <dbReference type="ARBA" id="ARBA00023284"/>
    </source>
</evidence>
<dbReference type="Gene3D" id="3.30.390.30">
    <property type="match status" value="1"/>
</dbReference>
<dbReference type="PROSITE" id="PS00076">
    <property type="entry name" value="PYRIDINE_REDOX_1"/>
    <property type="match status" value="1"/>
</dbReference>
<dbReference type="InterPro" id="IPR000089">
    <property type="entry name" value="Biotin_lipoyl"/>
</dbReference>
<evidence type="ECO:0000256" key="12">
    <source>
        <dbReference type="RuleBase" id="RU003692"/>
    </source>
</evidence>
<evidence type="ECO:0000256" key="1">
    <source>
        <dbReference type="ARBA" id="ARBA00001938"/>
    </source>
</evidence>
<keyword evidence="4 12" id="KW-0285">Flavoprotein</keyword>
<evidence type="ECO:0000313" key="15">
    <source>
        <dbReference type="EMBL" id="MDN3590126.1"/>
    </source>
</evidence>
<comment type="catalytic activity">
    <reaction evidence="11 12">
        <text>N(6)-[(R)-dihydrolipoyl]-L-lysyl-[protein] + NAD(+) = N(6)-[(R)-lipoyl]-L-lysyl-[protein] + NADH + H(+)</text>
        <dbReference type="Rhea" id="RHEA:15045"/>
        <dbReference type="Rhea" id="RHEA-COMP:10474"/>
        <dbReference type="Rhea" id="RHEA-COMP:10475"/>
        <dbReference type="ChEBI" id="CHEBI:15378"/>
        <dbReference type="ChEBI" id="CHEBI:57540"/>
        <dbReference type="ChEBI" id="CHEBI:57945"/>
        <dbReference type="ChEBI" id="CHEBI:83099"/>
        <dbReference type="ChEBI" id="CHEBI:83100"/>
        <dbReference type="EC" id="1.8.1.4"/>
    </reaction>
</comment>
<keyword evidence="9" id="KW-1015">Disulfide bond</keyword>
<reference evidence="16" key="1">
    <citation type="journal article" date="2019" name="Int. J. Syst. Evol. Microbiol.">
        <title>The Global Catalogue of Microorganisms (GCM) 10K type strain sequencing project: providing services to taxonomists for standard genome sequencing and annotation.</title>
        <authorList>
            <consortium name="The Broad Institute Genomics Platform"/>
            <consortium name="The Broad Institute Genome Sequencing Center for Infectious Disease"/>
            <person name="Wu L."/>
            <person name="Ma J."/>
        </authorList>
    </citation>
    <scope>NUCLEOTIDE SEQUENCE [LARGE SCALE GENOMIC DNA]</scope>
    <source>
        <strain evidence="16">CECT 7069</strain>
    </source>
</reference>
<keyword evidence="8 12" id="KW-0520">NAD</keyword>
<feature type="compositionally biased region" description="Low complexity" evidence="13">
    <location>
        <begin position="97"/>
        <end position="136"/>
    </location>
</feature>
<sequence>MSSNDVHLPDIGDFKNVPVIEVSVSPGDVISVDDVIIVLESDKATMDIPSPVAGTVAEVKIKAGDAVSQGDLILVMAGAAAATGSPKPTVTDTTSTGGAAAAPAAGAHAPGEGQAGYGSAATQGGTGAAKAPAPKGAAAVPGEEMRAQVLVIGAGPGGYTAAFRAADLGQSVVLVERWPNLGGVCLNVGCIPSKALLHAAKVIDESHAMAAHGISFTAPQIDIDKLREWKDGVVKRLTGGLSGLAKQRKVTVVTGEARFVSPHQVAVEHEGQTRIIGFDHAIIAAGSEPVRMPFIPHDDPRVIDSTGALELDGVPARLLVIGGGIIGLEMATVYHALGSKVTIVELMDQIIPGADKDMVMPLMKRISKQYEAIHLKAKVTAVAATSAGLKVSFEGGTAPASDTFDKVLVSVGRRPNGKRIGAEAAGVAVDERGFIAVDRQMRTNVPHIFAIGDVVGQPMLAHKATHEGKVAAEVAAGRASAFDAKVIPSVAYTDPEVAWVGMTENEAKAKGIKVGKGVFPWAASGRSLALGREEGLTKVLFDPETDRILGCGIVGPSAGDLIAEAALAIEMGADAEDIGLTIHPHPTLSETIGLAAEAFEGTITDLYMPRKDGPKKAH</sequence>
<dbReference type="InterPro" id="IPR050151">
    <property type="entry name" value="Class-I_Pyr_Nuc-Dis_Oxidored"/>
</dbReference>
<dbReference type="PANTHER" id="PTHR22912">
    <property type="entry name" value="DISULFIDE OXIDOREDUCTASE"/>
    <property type="match status" value="1"/>
</dbReference>
<dbReference type="InterPro" id="IPR016156">
    <property type="entry name" value="FAD/NAD-linked_Rdtase_dimer_sf"/>
</dbReference>
<dbReference type="InterPro" id="IPR036188">
    <property type="entry name" value="FAD/NAD-bd_sf"/>
</dbReference>
<dbReference type="SUPFAM" id="SSF51230">
    <property type="entry name" value="Single hybrid motif"/>
    <property type="match status" value="1"/>
</dbReference>
<comment type="cofactor">
    <cofactor evidence="1">
        <name>(R)-lipoate</name>
        <dbReference type="ChEBI" id="CHEBI:83088"/>
    </cofactor>
</comment>
<feature type="compositionally biased region" description="Polar residues" evidence="13">
    <location>
        <begin position="86"/>
        <end position="96"/>
    </location>
</feature>
<name>A0ABT8BFE8_9HYPH</name>
<dbReference type="Proteomes" id="UP001224644">
    <property type="component" value="Unassembled WGS sequence"/>
</dbReference>
<dbReference type="InterPro" id="IPR006258">
    <property type="entry name" value="Lipoamide_DH"/>
</dbReference>
<evidence type="ECO:0000256" key="11">
    <source>
        <dbReference type="ARBA" id="ARBA00049187"/>
    </source>
</evidence>
<dbReference type="Pfam" id="PF02852">
    <property type="entry name" value="Pyr_redox_dim"/>
    <property type="match status" value="1"/>
</dbReference>
<dbReference type="RefSeq" id="WP_238221452.1">
    <property type="nucleotide sequence ID" value="NZ_BPQD01000001.1"/>
</dbReference>
<comment type="cofactor">
    <cofactor evidence="12">
        <name>FAD</name>
        <dbReference type="ChEBI" id="CHEBI:57692"/>
    </cofactor>
    <text evidence="12">Binds 1 FAD per subunit.</text>
</comment>
<comment type="similarity">
    <text evidence="2 12">Belongs to the class-I pyridine nucleotide-disulfide oxidoreductase family.</text>
</comment>
<evidence type="ECO:0000256" key="7">
    <source>
        <dbReference type="ARBA" id="ARBA00023002"/>
    </source>
</evidence>
<evidence type="ECO:0000256" key="5">
    <source>
        <dbReference type="ARBA" id="ARBA00022823"/>
    </source>
</evidence>
<gene>
    <name evidence="15" type="primary">lpdA</name>
    <name evidence="15" type="ORF">QWZ12_05795</name>
</gene>
<dbReference type="InterPro" id="IPR003016">
    <property type="entry name" value="2-oxoA_DH_lipoyl-BS"/>
</dbReference>
<feature type="domain" description="Lipoyl-binding" evidence="14">
    <location>
        <begin position="3"/>
        <end position="77"/>
    </location>
</feature>
<keyword evidence="7 12" id="KW-0560">Oxidoreductase</keyword>
<dbReference type="InterPro" id="IPR023753">
    <property type="entry name" value="FAD/NAD-binding_dom"/>
</dbReference>
<evidence type="ECO:0000256" key="13">
    <source>
        <dbReference type="SAM" id="MobiDB-lite"/>
    </source>
</evidence>
<dbReference type="SUPFAM" id="SSF55424">
    <property type="entry name" value="FAD/NAD-linked reductases, dimerisation (C-terminal) domain"/>
    <property type="match status" value="1"/>
</dbReference>
<keyword evidence="5" id="KW-0450">Lipoyl</keyword>
<comment type="caution">
    <text evidence="15">The sequence shown here is derived from an EMBL/GenBank/DDBJ whole genome shotgun (WGS) entry which is preliminary data.</text>
</comment>
<evidence type="ECO:0000313" key="16">
    <source>
        <dbReference type="Proteomes" id="UP001224644"/>
    </source>
</evidence>
<dbReference type="Pfam" id="PF00364">
    <property type="entry name" value="Biotin_lipoyl"/>
    <property type="match status" value="1"/>
</dbReference>
<dbReference type="GO" id="GO:0004148">
    <property type="term" value="F:dihydrolipoyl dehydrogenase (NADH) activity"/>
    <property type="evidence" value="ECO:0007669"/>
    <property type="project" value="UniProtKB-EC"/>
</dbReference>
<comment type="miscellaneous">
    <text evidence="12">The active site is a redox-active disulfide bond.</text>
</comment>
<dbReference type="PRINTS" id="PR00411">
    <property type="entry name" value="PNDRDTASEI"/>
</dbReference>
<accession>A0ABT8BFE8</accession>